<accession>A0A5P3VR79</accession>
<dbReference type="EMBL" id="CP032520">
    <property type="protein sequence ID" value="QEZ48760.1"/>
    <property type="molecule type" value="Genomic_DNA"/>
</dbReference>
<protein>
    <submittedName>
        <fullName evidence="1">Uncharacterized protein</fullName>
    </submittedName>
</protein>
<organism evidence="1 2">
    <name type="scientific">Cupriavidus oxalaticus</name>
    <dbReference type="NCBI Taxonomy" id="96344"/>
    <lineage>
        <taxon>Bacteria</taxon>
        <taxon>Pseudomonadati</taxon>
        <taxon>Pseudomonadota</taxon>
        <taxon>Betaproteobacteria</taxon>
        <taxon>Burkholderiales</taxon>
        <taxon>Burkholderiaceae</taxon>
        <taxon>Cupriavidus</taxon>
    </lineage>
</organism>
<dbReference type="AlphaFoldDB" id="A0A5P3VR79"/>
<name>A0A5P3VR79_9BURK</name>
<reference evidence="1 2" key="1">
    <citation type="submission" date="2018-09" db="EMBL/GenBank/DDBJ databases">
        <title>Complete genome sequence of Cupriavidus oxalaticus T2, a bacterium capable of phenol tolerance and degradation.</title>
        <authorList>
            <person name="Yan J."/>
        </authorList>
    </citation>
    <scope>NUCLEOTIDE SEQUENCE [LARGE SCALE GENOMIC DNA]</scope>
    <source>
        <strain evidence="1 2">T2</strain>
        <plasmid evidence="1 2">unnamed1</plasmid>
    </source>
</reference>
<evidence type="ECO:0000313" key="1">
    <source>
        <dbReference type="EMBL" id="QEZ48760.1"/>
    </source>
</evidence>
<gene>
    <name evidence="1" type="ORF">D2917_31240</name>
</gene>
<keyword evidence="1" id="KW-0614">Plasmid</keyword>
<geneLocation type="plasmid" evidence="1">
    <name>unnamed1</name>
</geneLocation>
<evidence type="ECO:0000313" key="2">
    <source>
        <dbReference type="Proteomes" id="UP000325743"/>
    </source>
</evidence>
<dbReference type="Proteomes" id="UP000325743">
    <property type="component" value="Plasmid unnamed1"/>
</dbReference>
<sequence>MRFRYAREAADELERLVKQERECCGFLEFDLVRHPDSVRLTITAPAPMADFASTLTAHFLGDVSRKPTQCNSTCGCNAKGAAK</sequence>
<proteinExistence type="predicted"/>